<organism evidence="2 3">
    <name type="scientific">Streptomyces antimicrobicus</name>
    <dbReference type="NCBI Taxonomy" id="2883108"/>
    <lineage>
        <taxon>Bacteria</taxon>
        <taxon>Bacillati</taxon>
        <taxon>Actinomycetota</taxon>
        <taxon>Actinomycetes</taxon>
        <taxon>Kitasatosporales</taxon>
        <taxon>Streptomycetaceae</taxon>
        <taxon>Streptomyces</taxon>
    </lineage>
</organism>
<dbReference type="Gene3D" id="2.130.10.10">
    <property type="entry name" value="YVTN repeat-like/Quinoprotein amine dehydrogenase"/>
    <property type="match status" value="2"/>
</dbReference>
<protein>
    <submittedName>
        <fullName evidence="2">PQQ-like beta-propeller repeat protein</fullName>
    </submittedName>
</protein>
<evidence type="ECO:0000259" key="1">
    <source>
        <dbReference type="Pfam" id="PF13360"/>
    </source>
</evidence>
<evidence type="ECO:0000313" key="2">
    <source>
        <dbReference type="EMBL" id="MCB5179995.1"/>
    </source>
</evidence>
<accession>A0ABS8B5V5</accession>
<dbReference type="Pfam" id="PF13360">
    <property type="entry name" value="PQQ_2"/>
    <property type="match status" value="2"/>
</dbReference>
<dbReference type="PANTHER" id="PTHR34512">
    <property type="entry name" value="CELL SURFACE PROTEIN"/>
    <property type="match status" value="1"/>
</dbReference>
<comment type="caution">
    <text evidence="2">The sequence shown here is derived from an EMBL/GenBank/DDBJ whole genome shotgun (WGS) entry which is preliminary data.</text>
</comment>
<feature type="domain" description="Pyrrolo-quinoline quinone repeat" evidence="1">
    <location>
        <begin position="87"/>
        <end position="239"/>
    </location>
</feature>
<evidence type="ECO:0000313" key="3">
    <source>
        <dbReference type="Proteomes" id="UP001199054"/>
    </source>
</evidence>
<dbReference type="InterPro" id="IPR015943">
    <property type="entry name" value="WD40/YVTN_repeat-like_dom_sf"/>
</dbReference>
<dbReference type="InterPro" id="IPR011047">
    <property type="entry name" value="Quinoprotein_ADH-like_sf"/>
</dbReference>
<feature type="domain" description="Pyrrolo-quinoline quinone repeat" evidence="1">
    <location>
        <begin position="280"/>
        <end position="395"/>
    </location>
</feature>
<dbReference type="PANTHER" id="PTHR34512:SF30">
    <property type="entry name" value="OUTER MEMBRANE PROTEIN ASSEMBLY FACTOR BAMB"/>
    <property type="match status" value="1"/>
</dbReference>
<dbReference type="InterPro" id="IPR002372">
    <property type="entry name" value="PQQ_rpt_dom"/>
</dbReference>
<dbReference type="RefSeq" id="WP_226726866.1">
    <property type="nucleotide sequence ID" value="NZ_JAJAUY010000033.1"/>
</dbReference>
<dbReference type="Proteomes" id="UP001199054">
    <property type="component" value="Unassembled WGS sequence"/>
</dbReference>
<feature type="non-terminal residue" evidence="2">
    <location>
        <position position="1"/>
    </location>
</feature>
<reference evidence="2 3" key="1">
    <citation type="submission" date="2021-10" db="EMBL/GenBank/DDBJ databases">
        <title>Streptomyces sp. strain SMC 277, a novel streptomycete isolated from soil.</title>
        <authorList>
            <person name="Chanama M."/>
        </authorList>
    </citation>
    <scope>NUCLEOTIDE SEQUENCE [LARGE SCALE GENOMIC DNA]</scope>
    <source>
        <strain evidence="2 3">SMC 277</strain>
    </source>
</reference>
<dbReference type="EMBL" id="JAJAUY010000033">
    <property type="protein sequence ID" value="MCB5179995.1"/>
    <property type="molecule type" value="Genomic_DNA"/>
</dbReference>
<sequence length="404" mass="39693">RGVPGGGVGGYVGFADGPGGSGGSGGAGSGGRSAVRDGAAASGAGAGAGVVEPWAVPLGSRSRVNPASACAWLAQALYCSGPGLTAARLDPADGRVAWSVPASAAPGRTAESGAPLYAAGLVLAAAPGSETVLALDPATGAERWRRKLPQGAKVVPAGPQTLLAAPDGGVTGLDSATGSPRWTKQLGGPGSLWCAGPELPGAGGAAVLYVATPAADGASTQVAEVEPASGTVRRQLRVTGLVEPVGVAQGGLFLLENDKASQARAVVRIDLGTQAVRRARLSAPLLQAQAGVGADGTVYVFGTSGALVAVRGEREEWRLETGVTVASRPVPGAGQVYLSAPDGRLLAVDAAGRRLVGQTRPRMADGQNTYAATLPAPVVGGDRVFATAPDGTVFAAPTANPASW</sequence>
<proteinExistence type="predicted"/>
<gene>
    <name evidence="2" type="ORF">LG632_11475</name>
</gene>
<name>A0ABS8B5V5_9ACTN</name>
<dbReference type="SUPFAM" id="SSF50998">
    <property type="entry name" value="Quinoprotein alcohol dehydrogenase-like"/>
    <property type="match status" value="2"/>
</dbReference>
<keyword evidence="3" id="KW-1185">Reference proteome</keyword>